<evidence type="ECO:0000313" key="7">
    <source>
        <dbReference type="Proteomes" id="UP000470470"/>
    </source>
</evidence>
<dbReference type="Pfam" id="PF02156">
    <property type="entry name" value="Glyco_hydro_26"/>
    <property type="match status" value="1"/>
</dbReference>
<comment type="caution">
    <text evidence="6">The sequence shown here is derived from an EMBL/GenBank/DDBJ whole genome shotgun (WGS) entry which is preliminary data.</text>
</comment>
<organism evidence="6 7">
    <name type="scientific">Goekera deserti</name>
    <dbReference type="NCBI Taxonomy" id="2497753"/>
    <lineage>
        <taxon>Bacteria</taxon>
        <taxon>Bacillati</taxon>
        <taxon>Actinomycetota</taxon>
        <taxon>Actinomycetes</taxon>
        <taxon>Geodermatophilales</taxon>
        <taxon>Geodermatophilaceae</taxon>
        <taxon>Goekera</taxon>
    </lineage>
</organism>
<reference evidence="6 7" key="1">
    <citation type="submission" date="2020-02" db="EMBL/GenBank/DDBJ databases">
        <title>The whole genome sequence of CPCC 205119.</title>
        <authorList>
            <person name="Jiang Z."/>
        </authorList>
    </citation>
    <scope>NUCLEOTIDE SEQUENCE [LARGE SCALE GENOMIC DNA]</scope>
    <source>
        <strain evidence="6 7">CPCC 205119</strain>
    </source>
</reference>
<keyword evidence="2 3" id="KW-0326">Glycosidase</keyword>
<feature type="chain" id="PRO_5029862318" description="GH26 domain-containing protein" evidence="4">
    <location>
        <begin position="31"/>
        <end position="327"/>
    </location>
</feature>
<dbReference type="GO" id="GO:0004553">
    <property type="term" value="F:hydrolase activity, hydrolyzing O-glycosyl compounds"/>
    <property type="evidence" value="ECO:0007669"/>
    <property type="project" value="InterPro"/>
</dbReference>
<evidence type="ECO:0000256" key="1">
    <source>
        <dbReference type="ARBA" id="ARBA00022801"/>
    </source>
</evidence>
<keyword evidence="1 3" id="KW-0378">Hydrolase</keyword>
<dbReference type="PROSITE" id="PS51764">
    <property type="entry name" value="GH26"/>
    <property type="match status" value="1"/>
</dbReference>
<dbReference type="InterPro" id="IPR022790">
    <property type="entry name" value="GH26_dom"/>
</dbReference>
<evidence type="ECO:0000259" key="5">
    <source>
        <dbReference type="PROSITE" id="PS51764"/>
    </source>
</evidence>
<keyword evidence="4" id="KW-0732">Signal</keyword>
<evidence type="ECO:0000256" key="3">
    <source>
        <dbReference type="PROSITE-ProRule" id="PRU01100"/>
    </source>
</evidence>
<dbReference type="InterPro" id="IPR017853">
    <property type="entry name" value="GH"/>
</dbReference>
<proteinExistence type="inferred from homology"/>
<evidence type="ECO:0000256" key="2">
    <source>
        <dbReference type="ARBA" id="ARBA00023295"/>
    </source>
</evidence>
<keyword evidence="7" id="KW-1185">Reference proteome</keyword>
<dbReference type="Gene3D" id="3.20.20.80">
    <property type="entry name" value="Glycosidases"/>
    <property type="match status" value="1"/>
</dbReference>
<feature type="domain" description="GH26" evidence="5">
    <location>
        <begin position="6"/>
        <end position="313"/>
    </location>
</feature>
<protein>
    <recommendedName>
        <fullName evidence="5">GH26 domain-containing protein</fullName>
    </recommendedName>
</protein>
<evidence type="ECO:0000313" key="6">
    <source>
        <dbReference type="EMBL" id="NEL52930.1"/>
    </source>
</evidence>
<evidence type="ECO:0000256" key="4">
    <source>
        <dbReference type="SAM" id="SignalP"/>
    </source>
</evidence>
<comment type="similarity">
    <text evidence="3">Belongs to the glycosyl hydrolase 26 family.</text>
</comment>
<feature type="active site" description="Proton donor" evidence="3">
    <location>
        <position position="145"/>
    </location>
</feature>
<accession>A0A7K3WAS3</accession>
<dbReference type="AlphaFoldDB" id="A0A7K3WAS3"/>
<feature type="active site" description="Nucleophile" evidence="3">
    <location>
        <position position="261"/>
    </location>
</feature>
<sequence>MPASTTTTRSVLLVAGALLASTGVVTPAPAARADADTSVGWLSGASGAGVVDGDLAAWRGSPLEIAGTWADDNRSMTGLWALRPGGALDSWAGPVDIAIGALGPGETWQQAATGAYDARWRESLTNLRTLWGERTSTLYVRLAHEMNGTWYPWSVRDGDVAAFQEAWKRFRAMQQEIVPAAQLVFSVNRESANGIDWRTTFPGAEYVDVLGTNAYNQFPYVASDADWDAYLNGTDATGAPRGLQQHLDFARSVGLPLAVSEWSGNADFGDSPAFVDNLHRWFAANAGSGPGQVLYEVQFNVPTDNRKWLLDADSRMPAAADRYRELW</sequence>
<name>A0A7K3WAS3_9ACTN</name>
<dbReference type="Proteomes" id="UP000470470">
    <property type="component" value="Unassembled WGS sequence"/>
</dbReference>
<feature type="signal peptide" evidence="4">
    <location>
        <begin position="1"/>
        <end position="30"/>
    </location>
</feature>
<dbReference type="SUPFAM" id="SSF51445">
    <property type="entry name" value="(Trans)glycosidases"/>
    <property type="match status" value="1"/>
</dbReference>
<dbReference type="RefSeq" id="WP_162393150.1">
    <property type="nucleotide sequence ID" value="NZ_JAABOZ010000005.1"/>
</dbReference>
<gene>
    <name evidence="6" type="ORF">G1H19_02725</name>
</gene>
<dbReference type="EMBL" id="JAAGWK010000005">
    <property type="protein sequence ID" value="NEL52930.1"/>
    <property type="molecule type" value="Genomic_DNA"/>
</dbReference>